<dbReference type="Pfam" id="PF14430">
    <property type="entry name" value="Imm1"/>
    <property type="match status" value="1"/>
</dbReference>
<gene>
    <name evidence="1" type="ORF">J2S66_001977</name>
</gene>
<organism evidence="1 2">
    <name type="scientific">Saccharothrix longispora</name>
    <dbReference type="NCBI Taxonomy" id="33920"/>
    <lineage>
        <taxon>Bacteria</taxon>
        <taxon>Bacillati</taxon>
        <taxon>Actinomycetota</taxon>
        <taxon>Actinomycetes</taxon>
        <taxon>Pseudonocardiales</taxon>
        <taxon>Pseudonocardiaceae</taxon>
        <taxon>Saccharothrix</taxon>
    </lineage>
</organism>
<comment type="caution">
    <text evidence="1">The sequence shown here is derived from an EMBL/GenBank/DDBJ whole genome shotgun (WGS) entry which is preliminary data.</text>
</comment>
<keyword evidence="2" id="KW-1185">Reference proteome</keyword>
<name>A0ABU1PTJ5_9PSEU</name>
<dbReference type="InterPro" id="IPR025680">
    <property type="entry name" value="DddI"/>
</dbReference>
<proteinExistence type="predicted"/>
<dbReference type="RefSeq" id="WP_310306438.1">
    <property type="nucleotide sequence ID" value="NZ_BAAAXB010000001.1"/>
</dbReference>
<accession>A0ABU1PTJ5</accession>
<evidence type="ECO:0000313" key="1">
    <source>
        <dbReference type="EMBL" id="MDR6593593.1"/>
    </source>
</evidence>
<sequence>MVALEAWFDADTDEPTMIHSPAELDKVLDIVAEWEGRMIVELFVADNPRRAIFDVGVYGQGERGALYYASRGEKWFSRGAPVDPSGTDQAKKLLYYYMNSDTEYPADAEIPLEVVRRAAHEYMSTGGERPTVTDWQPRPSR</sequence>
<evidence type="ECO:0008006" key="3">
    <source>
        <dbReference type="Google" id="ProtNLM"/>
    </source>
</evidence>
<reference evidence="1 2" key="1">
    <citation type="submission" date="2023-07" db="EMBL/GenBank/DDBJ databases">
        <title>Sequencing the genomes of 1000 actinobacteria strains.</title>
        <authorList>
            <person name="Klenk H.-P."/>
        </authorList>
    </citation>
    <scope>NUCLEOTIDE SEQUENCE [LARGE SCALE GENOMIC DNA]</scope>
    <source>
        <strain evidence="1 2">DSM 43749</strain>
    </source>
</reference>
<dbReference type="Proteomes" id="UP001268819">
    <property type="component" value="Unassembled WGS sequence"/>
</dbReference>
<dbReference type="EMBL" id="JAVDSG010000001">
    <property type="protein sequence ID" value="MDR6593593.1"/>
    <property type="molecule type" value="Genomic_DNA"/>
</dbReference>
<evidence type="ECO:0000313" key="2">
    <source>
        <dbReference type="Proteomes" id="UP001268819"/>
    </source>
</evidence>
<protein>
    <recommendedName>
        <fullName evidence="3">Immunity protein Imm1</fullName>
    </recommendedName>
</protein>